<dbReference type="InterPro" id="IPR016181">
    <property type="entry name" value="Acyl_CoA_acyltransferase"/>
</dbReference>
<dbReference type="InterPro" id="IPR050832">
    <property type="entry name" value="Bact_Acetyltransf"/>
</dbReference>
<dbReference type="InterPro" id="IPR000182">
    <property type="entry name" value="GNAT_dom"/>
</dbReference>
<organism evidence="4 5">
    <name type="scientific">Curtobacterium pusillum</name>
    <dbReference type="NCBI Taxonomy" id="69373"/>
    <lineage>
        <taxon>Bacteria</taxon>
        <taxon>Bacillati</taxon>
        <taxon>Actinomycetota</taxon>
        <taxon>Actinomycetes</taxon>
        <taxon>Micrococcales</taxon>
        <taxon>Microbacteriaceae</taxon>
        <taxon>Curtobacterium</taxon>
    </lineage>
</organism>
<dbReference type="Pfam" id="PF00583">
    <property type="entry name" value="Acetyltransf_1"/>
    <property type="match status" value="1"/>
</dbReference>
<evidence type="ECO:0000256" key="2">
    <source>
        <dbReference type="ARBA" id="ARBA00023315"/>
    </source>
</evidence>
<proteinExistence type="predicted"/>
<keyword evidence="1" id="KW-0808">Transferase</keyword>
<evidence type="ECO:0000313" key="4">
    <source>
        <dbReference type="EMBL" id="NUU14749.1"/>
    </source>
</evidence>
<evidence type="ECO:0000259" key="3">
    <source>
        <dbReference type="PROSITE" id="PS51186"/>
    </source>
</evidence>
<dbReference type="PROSITE" id="PS51186">
    <property type="entry name" value="GNAT"/>
    <property type="match status" value="1"/>
</dbReference>
<gene>
    <name evidence="4" type="ORF">HP507_13005</name>
</gene>
<comment type="caution">
    <text evidence="4">The sequence shown here is derived from an EMBL/GenBank/DDBJ whole genome shotgun (WGS) entry which is preliminary data.</text>
</comment>
<feature type="domain" description="N-acetyltransferase" evidence="3">
    <location>
        <begin position="5"/>
        <end position="164"/>
    </location>
</feature>
<dbReference type="EMBL" id="JABMCE010000083">
    <property type="protein sequence ID" value="NUU14749.1"/>
    <property type="molecule type" value="Genomic_DNA"/>
</dbReference>
<evidence type="ECO:0000313" key="5">
    <source>
        <dbReference type="Proteomes" id="UP000573001"/>
    </source>
</evidence>
<evidence type="ECO:0000256" key="1">
    <source>
        <dbReference type="ARBA" id="ARBA00022679"/>
    </source>
</evidence>
<dbReference type="PANTHER" id="PTHR43877">
    <property type="entry name" value="AMINOALKYLPHOSPHONATE N-ACETYLTRANSFERASE-RELATED-RELATED"/>
    <property type="match status" value="1"/>
</dbReference>
<keyword evidence="5" id="KW-1185">Reference proteome</keyword>
<dbReference type="SUPFAM" id="SSF55729">
    <property type="entry name" value="Acyl-CoA N-acyltransferases (Nat)"/>
    <property type="match status" value="1"/>
</dbReference>
<name>A0ABX2MHE6_9MICO</name>
<accession>A0ABX2MHE6</accession>
<dbReference type="CDD" id="cd04301">
    <property type="entry name" value="NAT_SF"/>
    <property type="match status" value="1"/>
</dbReference>
<reference evidence="4 5" key="1">
    <citation type="submission" date="2020-05" db="EMBL/GenBank/DDBJ databases">
        <title>Genome Sequencing of Type Strains.</title>
        <authorList>
            <person name="Lemaire J.F."/>
            <person name="Inderbitzin P."/>
            <person name="Gregorio O.A."/>
            <person name="Collins S.B."/>
            <person name="Wespe N."/>
            <person name="Knight-Connoni V."/>
        </authorList>
    </citation>
    <scope>NUCLEOTIDE SEQUENCE [LARGE SCALE GENOMIC DNA]</scope>
    <source>
        <strain evidence="4 5">ATCC 19096</strain>
    </source>
</reference>
<protein>
    <submittedName>
        <fullName evidence="4">GNAT family N-acetyltransferase</fullName>
    </submittedName>
</protein>
<dbReference type="Proteomes" id="UP000573001">
    <property type="component" value="Unassembled WGS sequence"/>
</dbReference>
<dbReference type="RefSeq" id="WP_175352212.1">
    <property type="nucleotide sequence ID" value="NZ_BAAAWQ010000001.1"/>
</dbReference>
<dbReference type="Gene3D" id="3.40.630.30">
    <property type="match status" value="1"/>
</dbReference>
<sequence length="170" mass="18319">MTGGTTVRRAAPGDAPAMARVHVESWRSTYRGLMPDELLDDAQFVVRRERFWTAALTDERFAANRVAVAEHEGEVVGIAMSGPSTDSTDAVQLYVLYLLDGHHGSGAGSALLDAVLDAGDDVVLWVADPNPRAQAFYRKRGFAFDGTEQADDGVRERRMVRAATAAPSGV</sequence>
<keyword evidence="2" id="KW-0012">Acyltransferase</keyword>